<dbReference type="Gene3D" id="2.60.120.620">
    <property type="entry name" value="q2cbj1_9rhob like domain"/>
    <property type="match status" value="1"/>
</dbReference>
<keyword evidence="2" id="KW-1185">Reference proteome</keyword>
<dbReference type="PANTHER" id="PTHR37563">
    <property type="entry name" value="PHYTANOYL-COA DIOXYGENASE FAMILY PROTEIN (AFU_ORTHOLOGUE AFUA_2G03330)"/>
    <property type="match status" value="1"/>
</dbReference>
<evidence type="ECO:0008006" key="3">
    <source>
        <dbReference type="Google" id="ProtNLM"/>
    </source>
</evidence>
<dbReference type="EMBL" id="JAUTXT010000015">
    <property type="protein sequence ID" value="KAK3675359.1"/>
    <property type="molecule type" value="Genomic_DNA"/>
</dbReference>
<dbReference type="InterPro" id="IPR008775">
    <property type="entry name" value="Phytyl_CoA_dOase-like"/>
</dbReference>
<name>A0AAE0WP93_9PEZI</name>
<evidence type="ECO:0000313" key="1">
    <source>
        <dbReference type="EMBL" id="KAK3675359.1"/>
    </source>
</evidence>
<evidence type="ECO:0000313" key="2">
    <source>
        <dbReference type="Proteomes" id="UP001274830"/>
    </source>
</evidence>
<reference evidence="1" key="1">
    <citation type="submission" date="2023-07" db="EMBL/GenBank/DDBJ databases">
        <title>Black Yeasts Isolated from many extreme environments.</title>
        <authorList>
            <person name="Coleine C."/>
            <person name="Stajich J.E."/>
            <person name="Selbmann L."/>
        </authorList>
    </citation>
    <scope>NUCLEOTIDE SEQUENCE</scope>
    <source>
        <strain evidence="1">CCFEE 5485</strain>
    </source>
</reference>
<proteinExistence type="predicted"/>
<comment type="caution">
    <text evidence="1">The sequence shown here is derived from an EMBL/GenBank/DDBJ whole genome shotgun (WGS) entry which is preliminary data.</text>
</comment>
<accession>A0AAE0WP93</accession>
<dbReference type="AlphaFoldDB" id="A0AAE0WP93"/>
<dbReference type="Proteomes" id="UP001274830">
    <property type="component" value="Unassembled WGS sequence"/>
</dbReference>
<dbReference type="Pfam" id="PF05721">
    <property type="entry name" value="PhyH"/>
    <property type="match status" value="1"/>
</dbReference>
<sequence length="232" mass="25682">MASYDAPRAVFLHSQDKLNGRYGDGAVQSALEGLHQDGLLVLKGVVDIAHVDHLRHVMTAEGQEILRSEQRAGLYNQGVKSNILQNPPVAQRDCLYDDVFFNPYVVQIANAYLGSTPTTNFMTANNALAETSGLRQPVHKDITFNHPTCPFYFIANIVLSDFSVENGATEFWLGTHAHTVADDQVPCTVSTRVRDQNVGEPSCNVRPEVVEERRKVRPPIQALCKKGDVVIR</sequence>
<gene>
    <name evidence="1" type="ORF">LTR78_004869</name>
</gene>
<organism evidence="1 2">
    <name type="scientific">Recurvomyces mirabilis</name>
    <dbReference type="NCBI Taxonomy" id="574656"/>
    <lineage>
        <taxon>Eukaryota</taxon>
        <taxon>Fungi</taxon>
        <taxon>Dikarya</taxon>
        <taxon>Ascomycota</taxon>
        <taxon>Pezizomycotina</taxon>
        <taxon>Dothideomycetes</taxon>
        <taxon>Dothideomycetidae</taxon>
        <taxon>Mycosphaerellales</taxon>
        <taxon>Teratosphaeriaceae</taxon>
        <taxon>Recurvomyces</taxon>
    </lineage>
</organism>
<dbReference type="InterPro" id="IPR051961">
    <property type="entry name" value="Fungal_Metabolite_Diox"/>
</dbReference>
<dbReference type="PANTHER" id="PTHR37563:SF2">
    <property type="entry name" value="PHYTANOYL-COA DIOXYGENASE FAMILY PROTEIN (AFU_ORTHOLOGUE AFUA_2G03330)"/>
    <property type="match status" value="1"/>
</dbReference>
<dbReference type="SUPFAM" id="SSF51197">
    <property type="entry name" value="Clavaminate synthase-like"/>
    <property type="match status" value="1"/>
</dbReference>
<protein>
    <recommendedName>
        <fullName evidence="3">Phytanoyl-CoA dioxygenase</fullName>
    </recommendedName>
</protein>